<dbReference type="InterPro" id="IPR025659">
    <property type="entry name" value="Tubby-like_C"/>
</dbReference>
<protein>
    <recommendedName>
        <fullName evidence="3">Tubby C-terminal domain-containing protein</fullName>
    </recommendedName>
</protein>
<dbReference type="PANTHER" id="PTHR16517">
    <property type="entry name" value="TUBBY-RELATED"/>
    <property type="match status" value="1"/>
</dbReference>
<evidence type="ECO:0000256" key="2">
    <source>
        <dbReference type="SAM" id="MobiDB-lite"/>
    </source>
</evidence>
<organism evidence="4">
    <name type="scientific">Chlamydomonas euryale</name>
    <dbReference type="NCBI Taxonomy" id="1486919"/>
    <lineage>
        <taxon>Eukaryota</taxon>
        <taxon>Viridiplantae</taxon>
        <taxon>Chlorophyta</taxon>
        <taxon>core chlorophytes</taxon>
        <taxon>Chlorophyceae</taxon>
        <taxon>CS clade</taxon>
        <taxon>Chlamydomonadales</taxon>
        <taxon>Chlamydomonadaceae</taxon>
        <taxon>Chlamydomonas</taxon>
    </lineage>
</organism>
<feature type="domain" description="Tubby C-terminal" evidence="3">
    <location>
        <begin position="298"/>
        <end position="544"/>
    </location>
</feature>
<accession>A0A7R9YT73</accession>
<feature type="compositionally biased region" description="Low complexity" evidence="2">
    <location>
        <begin position="78"/>
        <end position="101"/>
    </location>
</feature>
<dbReference type="AlphaFoldDB" id="A0A7R9YT73"/>
<feature type="compositionally biased region" description="Low complexity" evidence="2">
    <location>
        <begin position="111"/>
        <end position="125"/>
    </location>
</feature>
<evidence type="ECO:0000259" key="3">
    <source>
        <dbReference type="Pfam" id="PF01167"/>
    </source>
</evidence>
<dbReference type="PRINTS" id="PR01573">
    <property type="entry name" value="SUPERTUBBY"/>
</dbReference>
<proteinExistence type="inferred from homology"/>
<sequence length="550" mass="58318">MPAYASDVTNTSDMISKHDAAIDAAMAWGGAALMVESPRIASSIRIGADKLGNDPGSPHSKKGFERVFGNAAFEEHAGAPASDAADASPKSPAAPMPKGGPRLSLAPLTVAASGGSASGRSLAASPARTPRGEDGGYGGVGSNGTPRQAFSPNGSLRDRPLTPQASLNGQRSLTPQRSIGRHDTLRNSNAGSPVPEAASPRASAGERRAVSRLFQSHLSRSHKASESMLRDSMQADDETEVVAFSDRLTPENMPARQDDEQQGGRGDAAGAGMTAAVWAARCRSEVLAGHRLDAVVVPGPSGNSLVRCYVKRLKPMFGSTSFHMYLQHGDTFLLSARKRQKSKVSSFVISTDADDLQRSSDACIAKVKANFTGSEYTLWNRGGSPDLKKGFSQEELCIAFSTESKGLAGGPRAMRVAMHAPDSDWRTSTGHGENGEFDSLSSTLALAASKTMPPFVERRISLMTNKLPEYDAASKLYVLDFGQRVKEASVKNFQLVSWDHLNNTCGSKLLLSFGKIDSDTYALDFAYPMSVQSAFAAALACMDSKLVYSM</sequence>
<gene>
    <name evidence="4" type="ORF">CEUR00632_LOCUS5743</name>
</gene>
<name>A0A7R9YT73_9CHLO</name>
<reference evidence="4" key="1">
    <citation type="submission" date="2021-01" db="EMBL/GenBank/DDBJ databases">
        <authorList>
            <person name="Corre E."/>
            <person name="Pelletier E."/>
            <person name="Niang G."/>
            <person name="Scheremetjew M."/>
            <person name="Finn R."/>
            <person name="Kale V."/>
            <person name="Holt S."/>
            <person name="Cochrane G."/>
            <person name="Meng A."/>
            <person name="Brown T."/>
            <person name="Cohen L."/>
        </authorList>
    </citation>
    <scope>NUCLEOTIDE SEQUENCE</scope>
    <source>
        <strain evidence="4">CCMP219</strain>
    </source>
</reference>
<dbReference type="PANTHER" id="PTHR16517:SF7">
    <property type="entry name" value="PROTEIN KING TUBBY"/>
    <property type="match status" value="1"/>
</dbReference>
<dbReference type="InterPro" id="IPR000007">
    <property type="entry name" value="Tubby_C"/>
</dbReference>
<evidence type="ECO:0000313" key="4">
    <source>
        <dbReference type="EMBL" id="CAD8285705.1"/>
    </source>
</evidence>
<evidence type="ECO:0000256" key="1">
    <source>
        <dbReference type="ARBA" id="ARBA00007129"/>
    </source>
</evidence>
<feature type="compositionally biased region" description="Polar residues" evidence="2">
    <location>
        <begin position="143"/>
        <end position="154"/>
    </location>
</feature>
<feature type="compositionally biased region" description="Polar residues" evidence="2">
    <location>
        <begin position="163"/>
        <end position="177"/>
    </location>
</feature>
<feature type="region of interest" description="Disordered" evidence="2">
    <location>
        <begin position="250"/>
        <end position="269"/>
    </location>
</feature>
<dbReference type="Gene3D" id="3.20.90.10">
    <property type="entry name" value="Tubby Protein, Chain A"/>
    <property type="match status" value="1"/>
</dbReference>
<dbReference type="SUPFAM" id="SSF54518">
    <property type="entry name" value="Tubby C-terminal domain-like"/>
    <property type="match status" value="1"/>
</dbReference>
<feature type="region of interest" description="Disordered" evidence="2">
    <location>
        <begin position="77"/>
        <end position="236"/>
    </location>
</feature>
<dbReference type="EMBL" id="HBEC01012471">
    <property type="protein sequence ID" value="CAD8285705.1"/>
    <property type="molecule type" value="Transcribed_RNA"/>
</dbReference>
<comment type="similarity">
    <text evidence="1">Belongs to the TUB family.</text>
</comment>
<dbReference type="Pfam" id="PF01167">
    <property type="entry name" value="Tub"/>
    <property type="match status" value="1"/>
</dbReference>